<dbReference type="AlphaFoldDB" id="N1WQC1"/>
<dbReference type="STRING" id="1218598.LEP1GSC060_2344"/>
<evidence type="ECO:0000313" key="2">
    <source>
        <dbReference type="Proteomes" id="UP000012313"/>
    </source>
</evidence>
<organism evidence="1 2">
    <name type="scientific">Leptospira weilii serovar Ranarum str. ICFT</name>
    <dbReference type="NCBI Taxonomy" id="1218598"/>
    <lineage>
        <taxon>Bacteria</taxon>
        <taxon>Pseudomonadati</taxon>
        <taxon>Spirochaetota</taxon>
        <taxon>Spirochaetia</taxon>
        <taxon>Leptospirales</taxon>
        <taxon>Leptospiraceae</taxon>
        <taxon>Leptospira</taxon>
    </lineage>
</organism>
<evidence type="ECO:0000313" key="1">
    <source>
        <dbReference type="EMBL" id="EMY79447.1"/>
    </source>
</evidence>
<gene>
    <name evidence="1" type="ORF">LEP1GSC060_2344</name>
</gene>
<dbReference type="Proteomes" id="UP000012313">
    <property type="component" value="Unassembled WGS sequence"/>
</dbReference>
<reference evidence="1" key="1">
    <citation type="submission" date="2013-03" db="EMBL/GenBank/DDBJ databases">
        <authorList>
            <person name="Harkins D.M."/>
            <person name="Durkin A.S."/>
            <person name="Brinkac L.M."/>
            <person name="Haft D.H."/>
            <person name="Selengut J.D."/>
            <person name="Sanka R."/>
            <person name="DePew J."/>
            <person name="Purushe J."/>
            <person name="Hartskeerl R.A."/>
            <person name="Ahmed A."/>
            <person name="van der Linden H."/>
            <person name="Goris M.G.A."/>
            <person name="Vinetz J.M."/>
            <person name="Sutton G.G."/>
            <person name="Nierman W.C."/>
            <person name="Fouts D.E."/>
        </authorList>
    </citation>
    <scope>NUCLEOTIDE SEQUENCE [LARGE SCALE GENOMIC DNA]</scope>
    <source>
        <strain evidence="1">ICFT</strain>
    </source>
</reference>
<name>N1WQC1_9LEPT</name>
<dbReference type="EMBL" id="AOHC02000012">
    <property type="protein sequence ID" value="EMY79447.1"/>
    <property type="molecule type" value="Genomic_DNA"/>
</dbReference>
<sequence>MKSCKEFSFFGLKRKDRSDIEPGPQNFQKMFRAFPACELTVSKNQNRKSAGGSGYSRFVAKRLISNLRFETRTRLPYP</sequence>
<proteinExistence type="predicted"/>
<comment type="caution">
    <text evidence="1">The sequence shown here is derived from an EMBL/GenBank/DDBJ whole genome shotgun (WGS) entry which is preliminary data.</text>
</comment>
<keyword evidence="2" id="KW-1185">Reference proteome</keyword>
<protein>
    <submittedName>
        <fullName evidence="1">Uncharacterized protein</fullName>
    </submittedName>
</protein>
<accession>N1WQC1</accession>